<organism evidence="5 6">
    <name type="scientific">Marinobacter nauticus</name>
    <name type="common">Marinobacter hydrocarbonoclasticus</name>
    <name type="synonym">Marinobacter aquaeolei</name>
    <dbReference type="NCBI Taxonomy" id="2743"/>
    <lineage>
        <taxon>Bacteria</taxon>
        <taxon>Pseudomonadati</taxon>
        <taxon>Pseudomonadota</taxon>
        <taxon>Gammaproteobacteria</taxon>
        <taxon>Pseudomonadales</taxon>
        <taxon>Marinobacteraceae</taxon>
        <taxon>Marinobacter</taxon>
    </lineage>
</organism>
<dbReference type="InterPro" id="IPR032687">
    <property type="entry name" value="AraC-type_N"/>
</dbReference>
<dbReference type="PRINTS" id="PR00032">
    <property type="entry name" value="HTHARAC"/>
</dbReference>
<keyword evidence="6" id="KW-1185">Reference proteome</keyword>
<dbReference type="InterPro" id="IPR018060">
    <property type="entry name" value="HTH_AraC"/>
</dbReference>
<dbReference type="Proteomes" id="UP000183986">
    <property type="component" value="Unassembled WGS sequence"/>
</dbReference>
<evidence type="ECO:0000259" key="4">
    <source>
        <dbReference type="PROSITE" id="PS01124"/>
    </source>
</evidence>
<dbReference type="GO" id="GO:0003700">
    <property type="term" value="F:DNA-binding transcription factor activity"/>
    <property type="evidence" value="ECO:0007669"/>
    <property type="project" value="InterPro"/>
</dbReference>
<reference evidence="5" key="1">
    <citation type="submission" date="2016-11" db="EMBL/GenBank/DDBJ databases">
        <title>Draft Genome Sequence of Marinobacter hydrocarbonoclasticus strain STW2, a polyaromatic aromatic hydrocarbon degrading and denitrifying bacterium from rhizosphere of Seagrass Enhalus acodoides.</title>
        <authorList>
            <person name="Ling J."/>
            <person name="Dong J."/>
        </authorList>
    </citation>
    <scope>NUCLEOTIDE SEQUENCE [LARGE SCALE GENOMIC DNA]</scope>
    <source>
        <strain evidence="5">STW2</strain>
    </source>
</reference>
<dbReference type="GO" id="GO:0005829">
    <property type="term" value="C:cytosol"/>
    <property type="evidence" value="ECO:0007669"/>
    <property type="project" value="TreeGrafter"/>
</dbReference>
<proteinExistence type="predicted"/>
<dbReference type="AlphaFoldDB" id="A0A1M2US23"/>
<dbReference type="Pfam" id="PF12625">
    <property type="entry name" value="Arabinose_bd"/>
    <property type="match status" value="1"/>
</dbReference>
<dbReference type="OrthoDB" id="6079354at2"/>
<dbReference type="PANTHER" id="PTHR47894:SF1">
    <property type="entry name" value="HTH-TYPE TRANSCRIPTIONAL REGULATOR VQSM"/>
    <property type="match status" value="1"/>
</dbReference>
<gene>
    <name evidence="5" type="ORF">BEE62_17840</name>
</gene>
<comment type="caution">
    <text evidence="5">The sequence shown here is derived from an EMBL/GenBank/DDBJ whole genome shotgun (WGS) entry which is preliminary data.</text>
</comment>
<feature type="domain" description="HTH araC/xylS-type" evidence="4">
    <location>
        <begin position="243"/>
        <end position="342"/>
    </location>
</feature>
<evidence type="ECO:0000313" key="6">
    <source>
        <dbReference type="Proteomes" id="UP000183986"/>
    </source>
</evidence>
<dbReference type="EMBL" id="MPKY01000004">
    <property type="protein sequence ID" value="OJS98154.1"/>
    <property type="molecule type" value="Genomic_DNA"/>
</dbReference>
<dbReference type="PANTHER" id="PTHR47894">
    <property type="entry name" value="HTH-TYPE TRANSCRIPTIONAL REGULATOR GADX"/>
    <property type="match status" value="1"/>
</dbReference>
<evidence type="ECO:0000256" key="1">
    <source>
        <dbReference type="ARBA" id="ARBA00023015"/>
    </source>
</evidence>
<name>A0A1M2US23_MARNT</name>
<dbReference type="PROSITE" id="PS01124">
    <property type="entry name" value="HTH_ARAC_FAMILY_2"/>
    <property type="match status" value="1"/>
</dbReference>
<dbReference type="InterPro" id="IPR020449">
    <property type="entry name" value="Tscrpt_reg_AraC-type_HTH"/>
</dbReference>
<dbReference type="SUPFAM" id="SSF46689">
    <property type="entry name" value="Homeodomain-like"/>
    <property type="match status" value="1"/>
</dbReference>
<dbReference type="Gene3D" id="1.10.10.60">
    <property type="entry name" value="Homeodomain-like"/>
    <property type="match status" value="1"/>
</dbReference>
<dbReference type="GO" id="GO:0000976">
    <property type="term" value="F:transcription cis-regulatory region binding"/>
    <property type="evidence" value="ECO:0007669"/>
    <property type="project" value="TreeGrafter"/>
</dbReference>
<dbReference type="SMART" id="SM00342">
    <property type="entry name" value="HTH_ARAC"/>
    <property type="match status" value="1"/>
</dbReference>
<dbReference type="RefSeq" id="WP_072678620.1">
    <property type="nucleotide sequence ID" value="NZ_MPKY01000004.1"/>
</dbReference>
<accession>A0A1M2US23</accession>
<keyword evidence="3" id="KW-0804">Transcription</keyword>
<evidence type="ECO:0000313" key="5">
    <source>
        <dbReference type="EMBL" id="OJS98154.1"/>
    </source>
</evidence>
<keyword evidence="2" id="KW-0238">DNA-binding</keyword>
<dbReference type="Pfam" id="PF12833">
    <property type="entry name" value="HTH_18"/>
    <property type="match status" value="1"/>
</dbReference>
<evidence type="ECO:0000256" key="2">
    <source>
        <dbReference type="ARBA" id="ARBA00023125"/>
    </source>
</evidence>
<evidence type="ECO:0000256" key="3">
    <source>
        <dbReference type="ARBA" id="ARBA00023163"/>
    </source>
</evidence>
<dbReference type="InterPro" id="IPR009057">
    <property type="entry name" value="Homeodomain-like_sf"/>
</dbReference>
<keyword evidence="1" id="KW-0805">Transcription regulation</keyword>
<sequence length="348" mass="39291">MNALLSGGTLPVIRAHYAEILCQLAEERGVAQQELVSAAGIRQPQLGHPDNFITLDQFTELCRQAFVRCKDDSLGLEFGRRLKFTAHGALSQAAISCDTLEQALRVLIKYFRIRFAYMALSFFIEGDEAVIQLDIKHDTRDLHRFNIEVVLASLMEVNNLLFGQRLLEGGRCLVDYEQPANVGPYQPLFGNAVSFCTGVNQLRFQKQFLSLPLSLSNPVARRVAEAQCEEEMRQMEAAISVTERVVRMLESVRDGRLLSLEDVAGQLHVSARTLRRQLAAEGARFQLLQETVRHQRALDCLRRHSPLSIDDIAEHLGYSDPSNFGRAFRKWEGISPSAWRRLHQTDGD</sequence>
<protein>
    <submittedName>
        <fullName evidence="5">AraC family transcriptional regulator</fullName>
    </submittedName>
</protein>